<dbReference type="InterPro" id="IPR006059">
    <property type="entry name" value="SBP"/>
</dbReference>
<keyword evidence="4" id="KW-0732">Signal</keyword>
<organism evidence="5 6">
    <name type="scientific">Butyricicoccus intestinisimiae</name>
    <dbReference type="NCBI Taxonomy" id="2841509"/>
    <lineage>
        <taxon>Bacteria</taxon>
        <taxon>Bacillati</taxon>
        <taxon>Bacillota</taxon>
        <taxon>Clostridia</taxon>
        <taxon>Eubacteriales</taxon>
        <taxon>Butyricicoccaceae</taxon>
        <taxon>Butyricicoccus</taxon>
    </lineage>
</organism>
<proteinExistence type="inferred from homology"/>
<gene>
    <name evidence="5" type="ORF">KQI75_12340</name>
</gene>
<comment type="caution">
    <text evidence="5">The sequence shown here is derived from an EMBL/GenBank/DDBJ whole genome shotgun (WGS) entry which is preliminary data.</text>
</comment>
<evidence type="ECO:0000256" key="4">
    <source>
        <dbReference type="ARBA" id="ARBA00022729"/>
    </source>
</evidence>
<accession>A0ABS6EVB1</accession>
<keyword evidence="3" id="KW-0813">Transport</keyword>
<dbReference type="EMBL" id="JAHLQI010000008">
    <property type="protein sequence ID" value="MBU5491390.1"/>
    <property type="molecule type" value="Genomic_DNA"/>
</dbReference>
<evidence type="ECO:0000313" key="6">
    <source>
        <dbReference type="Proteomes" id="UP000783588"/>
    </source>
</evidence>
<sequence>MKTWVYRLLTCAVMTAVGLGFVVCAASREVVLTVGFVSDSYWDAPLGNCYAVLDAAIDRFENKHPGVRVTYTSGILKEDYSEWLTGQYLLGKEPDVFMVLPEDFDMMQDFGALEPLDTRIERDSTVQAEDFYRAALDSGKMGNTQYALPYECVPTLMFVNKTLLEKNGISVPSNDWTWDDFYRICEQITRDTDGDGSMDQFGSYGYTWQNALPSNGAALFSDDGKQCLIAQPEAVEAIAFSQKLEKLYETCDITAQDFDTGHVAFRPFLFSDYRTYQPYPWRIKRYSGFEWDCIQMPAGPMGSNASELSTMLVSMDSRSLHKQLAWEFMKELTCSDETQAMLYTESNSVSALRRVTQSEKTKEVLAQDTPGEIHLGLDLLSDTMEHAVAVPRFQNYDQALLLAQQLIPAAMQDEHNLELQLLRAQRQLDKLLNN</sequence>
<dbReference type="Proteomes" id="UP000783588">
    <property type="component" value="Unassembled WGS sequence"/>
</dbReference>
<name>A0ABS6EVB1_9FIRM</name>
<comment type="subcellular location">
    <subcellularLocation>
        <location evidence="1">Cell envelope</location>
    </subcellularLocation>
</comment>
<dbReference type="PANTHER" id="PTHR43649">
    <property type="entry name" value="ARABINOSE-BINDING PROTEIN-RELATED"/>
    <property type="match status" value="1"/>
</dbReference>
<dbReference type="Pfam" id="PF01547">
    <property type="entry name" value="SBP_bac_1"/>
    <property type="match status" value="1"/>
</dbReference>
<comment type="similarity">
    <text evidence="2">Belongs to the bacterial solute-binding protein 1 family.</text>
</comment>
<dbReference type="RefSeq" id="WP_216471105.1">
    <property type="nucleotide sequence ID" value="NZ_JAHLQI010000008.1"/>
</dbReference>
<evidence type="ECO:0000256" key="2">
    <source>
        <dbReference type="ARBA" id="ARBA00008520"/>
    </source>
</evidence>
<dbReference type="PANTHER" id="PTHR43649:SF31">
    <property type="entry name" value="SN-GLYCEROL-3-PHOSPHATE-BINDING PERIPLASMIC PROTEIN UGPB"/>
    <property type="match status" value="1"/>
</dbReference>
<keyword evidence="6" id="KW-1185">Reference proteome</keyword>
<evidence type="ECO:0000256" key="1">
    <source>
        <dbReference type="ARBA" id="ARBA00004196"/>
    </source>
</evidence>
<evidence type="ECO:0000256" key="3">
    <source>
        <dbReference type="ARBA" id="ARBA00022448"/>
    </source>
</evidence>
<reference evidence="5 6" key="1">
    <citation type="submission" date="2021-06" db="EMBL/GenBank/DDBJ databases">
        <authorList>
            <person name="Sun Q."/>
            <person name="Li D."/>
        </authorList>
    </citation>
    <scope>NUCLEOTIDE SEQUENCE [LARGE SCALE GENOMIC DNA]</scope>
    <source>
        <strain evidence="5 6">MSJd-7</strain>
    </source>
</reference>
<evidence type="ECO:0000313" key="5">
    <source>
        <dbReference type="EMBL" id="MBU5491390.1"/>
    </source>
</evidence>
<protein>
    <submittedName>
        <fullName evidence="5">Extracellular solute-binding protein</fullName>
    </submittedName>
</protein>
<dbReference type="InterPro" id="IPR050490">
    <property type="entry name" value="Bact_solute-bd_prot1"/>
</dbReference>